<evidence type="ECO:0000256" key="8">
    <source>
        <dbReference type="SAM" id="Phobius"/>
    </source>
</evidence>
<dbReference type="GO" id="GO:0016887">
    <property type="term" value="F:ATP hydrolysis activity"/>
    <property type="evidence" value="ECO:0007669"/>
    <property type="project" value="InterPro"/>
</dbReference>
<dbReference type="PANTHER" id="PTHR48041:SF119">
    <property type="entry name" value="ROA1P"/>
    <property type="match status" value="1"/>
</dbReference>
<keyword evidence="6 8" id="KW-1133">Transmembrane helix</keyword>
<dbReference type="InterPro" id="IPR003439">
    <property type="entry name" value="ABC_transporter-like_ATP-bd"/>
</dbReference>
<dbReference type="InterPro" id="IPR017871">
    <property type="entry name" value="ABC_transporter-like_CS"/>
</dbReference>
<evidence type="ECO:0000256" key="5">
    <source>
        <dbReference type="ARBA" id="ARBA00022840"/>
    </source>
</evidence>
<evidence type="ECO:0000256" key="7">
    <source>
        <dbReference type="ARBA" id="ARBA00023136"/>
    </source>
</evidence>
<sequence>MGGSGSGKTTLLNILSSRMQSSSMVLSGSVLYNGNPGLSTVTSAYVTQMDLLLPSLTVRETLTYAAALRLPSRTTDAERQNLVEEIILELGLKECANTQVGDGATHRGCSGGERRRVSIGVQMLSNPSVLFCDEPTTGLDATSAYQLIKMLKSLSSKGRTIICTIHQPRHDIFFLFDHITLLSQGFPVYSGLTNEAVPWFEDLVPGSFSDHLNPADYIVGVAAVDNRTAEAEAKTVSRLNLLVEAWRTASPSRFPPSSANKLLERPVKVVQSAGIRRQIRVLTSRTIRTTIRDPMGFSASWVEAIAMGVICGLVFLNLPETLAGIRSREAALYSACALQGYLILLYDIYRLTGPTLALFDREHSERVVGVIPWVISTRLARLLLEDAVVPLLFSVIFYFMCGFDVNAVQFFRFYVVVLLNQFIAVSFAMLCAAISREFAIAALLANLMFTFQSFSCGFFIQAATIPVYVRWIKWVGYCFYGFAALLSNEFSPVGSINKYYDCPVSGDPATNPACIQYSGNFILENLSFHPHWYTVPVCALIGFIVVFTATAIAILQFWTVDVQMAGTYTTKDERYQDNSGLKKDKETDKSVDIDVDIVNLALMIEKPSLKNRFQKFQLPILHGVTTRFEAGAVNVIMGPSGSGKTSLLNMMALRLKSTPFTSYNSTGSLLLNGFQPDESQLRSLCSYVTQDDHSLLPYLTVREMLGFAAGLRLPRSMSAKQKRDRAEEVIRMMGLSDCADCLIGSEFVKGISGGEKRRVSIAVQILTEPRVLIADEPTSGLDAFTASSILDVLSGLAAEGRTVIITIHQSRSELFHQFGNLLLLAKGGRVAYSGKASSMIPYFGQMGYKCPLNCNPSDWALDLVSVDLRDQKAEDVSRAKVGKILEAYVPKLPVGVNEKDEKQQYRELPPDMVKLKKEPAPFYVAFPILIRRGILNLQRQPDLVVARIMQVLGLGLVTALFFAPLKRDYIAASVNIVGAVQEVLPLYFVGMLQNVALYPIERDVFYKEYDDGAYSVEAFFLSYVCLEVPFEILSSLLYSLLGDIAINLRRTIPMYFIIAFNCFCIVNCGESLGIIFNTLFPNTGFALNVTNVFLSVGTFMGGLMSLNMIGFLRGINFISPLKYATANMMPYTFRGVTFTCNDSQRLENGECPLSTGEQVLDLYKLNINPAPMLAALAAATVVYRIVAFMILKLTRTDFSFLARARHTARGV</sequence>
<keyword evidence="4" id="KW-0547">Nucleotide-binding</keyword>
<dbReference type="AlphaFoldDB" id="A0A9P5PUX6"/>
<dbReference type="OrthoDB" id="66620at2759"/>
<feature type="transmembrane region" description="Helical" evidence="8">
    <location>
        <begin position="1092"/>
        <end position="1112"/>
    </location>
</feature>
<name>A0A9P5PUX6_9AGAR</name>
<keyword evidence="11" id="KW-1185">Reference proteome</keyword>
<dbReference type="InterPro" id="IPR003593">
    <property type="entry name" value="AAA+_ATPase"/>
</dbReference>
<evidence type="ECO:0000256" key="4">
    <source>
        <dbReference type="ARBA" id="ARBA00022741"/>
    </source>
</evidence>
<dbReference type="GO" id="GO:0016020">
    <property type="term" value="C:membrane"/>
    <property type="evidence" value="ECO:0007669"/>
    <property type="project" value="UniProtKB-SubCell"/>
</dbReference>
<dbReference type="PROSITE" id="PS00211">
    <property type="entry name" value="ABC_TRANSPORTER_1"/>
    <property type="match status" value="2"/>
</dbReference>
<dbReference type="Proteomes" id="UP000772434">
    <property type="component" value="Unassembled WGS sequence"/>
</dbReference>
<dbReference type="InterPro" id="IPR027417">
    <property type="entry name" value="P-loop_NTPase"/>
</dbReference>
<dbReference type="EMBL" id="JADNRY010000021">
    <property type="protein sequence ID" value="KAF9072891.1"/>
    <property type="molecule type" value="Genomic_DNA"/>
</dbReference>
<evidence type="ECO:0000256" key="3">
    <source>
        <dbReference type="ARBA" id="ARBA00022692"/>
    </source>
</evidence>
<dbReference type="SMART" id="SM00382">
    <property type="entry name" value="AAA"/>
    <property type="match status" value="2"/>
</dbReference>
<dbReference type="PROSITE" id="PS50893">
    <property type="entry name" value="ABC_TRANSPORTER_2"/>
    <property type="match status" value="2"/>
</dbReference>
<feature type="transmembrane region" description="Helical" evidence="8">
    <location>
        <begin position="944"/>
        <end position="963"/>
    </location>
</feature>
<feature type="transmembrane region" description="Helical" evidence="8">
    <location>
        <begin position="441"/>
        <end position="460"/>
    </location>
</feature>
<evidence type="ECO:0000256" key="6">
    <source>
        <dbReference type="ARBA" id="ARBA00022989"/>
    </source>
</evidence>
<dbReference type="PANTHER" id="PTHR48041">
    <property type="entry name" value="ABC TRANSPORTER G FAMILY MEMBER 28"/>
    <property type="match status" value="1"/>
</dbReference>
<dbReference type="Pfam" id="PF01061">
    <property type="entry name" value="ABC2_membrane"/>
    <property type="match status" value="2"/>
</dbReference>
<reference evidence="10" key="1">
    <citation type="submission" date="2020-11" db="EMBL/GenBank/DDBJ databases">
        <authorList>
            <consortium name="DOE Joint Genome Institute"/>
            <person name="Ahrendt S."/>
            <person name="Riley R."/>
            <person name="Andreopoulos W."/>
            <person name="Labutti K."/>
            <person name="Pangilinan J."/>
            <person name="Ruiz-Duenas F.J."/>
            <person name="Barrasa J.M."/>
            <person name="Sanchez-Garcia M."/>
            <person name="Camarero S."/>
            <person name="Miyauchi S."/>
            <person name="Serrano A."/>
            <person name="Linde D."/>
            <person name="Babiker R."/>
            <person name="Drula E."/>
            <person name="Ayuso-Fernandez I."/>
            <person name="Pacheco R."/>
            <person name="Padilla G."/>
            <person name="Ferreira P."/>
            <person name="Barriuso J."/>
            <person name="Kellner H."/>
            <person name="Castanera R."/>
            <person name="Alfaro M."/>
            <person name="Ramirez L."/>
            <person name="Pisabarro A.G."/>
            <person name="Kuo A."/>
            <person name="Tritt A."/>
            <person name="Lipzen A."/>
            <person name="He G."/>
            <person name="Yan M."/>
            <person name="Ng V."/>
            <person name="Cullen D."/>
            <person name="Martin F."/>
            <person name="Rosso M.-N."/>
            <person name="Henrissat B."/>
            <person name="Hibbett D."/>
            <person name="Martinez A.T."/>
            <person name="Grigoriev I.V."/>
        </authorList>
    </citation>
    <scope>NUCLEOTIDE SEQUENCE</scope>
    <source>
        <strain evidence="10">AH 40177</strain>
    </source>
</reference>
<keyword evidence="3 8" id="KW-0812">Transmembrane</keyword>
<feature type="transmembrane region" description="Helical" evidence="8">
    <location>
        <begin position="533"/>
        <end position="555"/>
    </location>
</feature>
<dbReference type="GO" id="GO:0005524">
    <property type="term" value="F:ATP binding"/>
    <property type="evidence" value="ECO:0007669"/>
    <property type="project" value="UniProtKB-KW"/>
</dbReference>
<keyword evidence="7 8" id="KW-0472">Membrane</keyword>
<dbReference type="InterPro" id="IPR050352">
    <property type="entry name" value="ABCG_transporters"/>
</dbReference>
<evidence type="ECO:0000313" key="10">
    <source>
        <dbReference type="EMBL" id="KAF9072891.1"/>
    </source>
</evidence>
<keyword evidence="10" id="KW-0378">Hydrolase</keyword>
<accession>A0A9P5PUX6</accession>
<feature type="transmembrane region" description="Helical" evidence="8">
    <location>
        <begin position="1020"/>
        <end position="1041"/>
    </location>
</feature>
<feature type="transmembrane region" description="Helical" evidence="8">
    <location>
        <begin position="295"/>
        <end position="318"/>
    </location>
</feature>
<evidence type="ECO:0000313" key="11">
    <source>
        <dbReference type="Proteomes" id="UP000772434"/>
    </source>
</evidence>
<keyword evidence="5" id="KW-0067">ATP-binding</keyword>
<comment type="caution">
    <text evidence="10">The sequence shown here is derived from an EMBL/GenBank/DDBJ whole genome shotgun (WGS) entry which is preliminary data.</text>
</comment>
<evidence type="ECO:0000256" key="1">
    <source>
        <dbReference type="ARBA" id="ARBA00004141"/>
    </source>
</evidence>
<feature type="transmembrane region" description="Helical" evidence="8">
    <location>
        <begin position="330"/>
        <end position="349"/>
    </location>
</feature>
<dbReference type="SUPFAM" id="SSF52540">
    <property type="entry name" value="P-loop containing nucleoside triphosphate hydrolases"/>
    <property type="match status" value="2"/>
</dbReference>
<feature type="transmembrane region" description="Helical" evidence="8">
    <location>
        <begin position="467"/>
        <end position="486"/>
    </location>
</feature>
<dbReference type="Gene3D" id="3.40.50.300">
    <property type="entry name" value="P-loop containing nucleotide triphosphate hydrolases"/>
    <property type="match status" value="2"/>
</dbReference>
<organism evidence="10 11">
    <name type="scientific">Rhodocollybia butyracea</name>
    <dbReference type="NCBI Taxonomy" id="206335"/>
    <lineage>
        <taxon>Eukaryota</taxon>
        <taxon>Fungi</taxon>
        <taxon>Dikarya</taxon>
        <taxon>Basidiomycota</taxon>
        <taxon>Agaricomycotina</taxon>
        <taxon>Agaricomycetes</taxon>
        <taxon>Agaricomycetidae</taxon>
        <taxon>Agaricales</taxon>
        <taxon>Marasmiineae</taxon>
        <taxon>Omphalotaceae</taxon>
        <taxon>Rhodocollybia</taxon>
    </lineage>
</organism>
<dbReference type="Pfam" id="PF00005">
    <property type="entry name" value="ABC_tran"/>
    <property type="match status" value="2"/>
</dbReference>
<evidence type="ECO:0000259" key="9">
    <source>
        <dbReference type="PROSITE" id="PS50893"/>
    </source>
</evidence>
<feature type="transmembrane region" description="Helical" evidence="8">
    <location>
        <begin position="1172"/>
        <end position="1191"/>
    </location>
</feature>
<feature type="transmembrane region" description="Helical" evidence="8">
    <location>
        <begin position="387"/>
        <end position="406"/>
    </location>
</feature>
<proteinExistence type="predicted"/>
<feature type="transmembrane region" description="Helical" evidence="8">
    <location>
        <begin position="1053"/>
        <end position="1080"/>
    </location>
</feature>
<feature type="transmembrane region" description="Helical" evidence="8">
    <location>
        <begin position="413"/>
        <end position="435"/>
    </location>
</feature>
<protein>
    <submittedName>
        <fullName evidence="10">P-loop containing nucleoside triphosphate hydrolase protein</fullName>
    </submittedName>
</protein>
<feature type="domain" description="ABC transporter" evidence="9">
    <location>
        <begin position="604"/>
        <end position="852"/>
    </location>
</feature>
<evidence type="ECO:0000256" key="2">
    <source>
        <dbReference type="ARBA" id="ARBA00022448"/>
    </source>
</evidence>
<dbReference type="InterPro" id="IPR013525">
    <property type="entry name" value="ABC2_TM"/>
</dbReference>
<dbReference type="Pfam" id="PF19055">
    <property type="entry name" value="ABC2_membrane_7"/>
    <property type="match status" value="1"/>
</dbReference>
<dbReference type="InterPro" id="IPR043926">
    <property type="entry name" value="ABCG_dom"/>
</dbReference>
<feature type="domain" description="ABC transporter" evidence="9">
    <location>
        <begin position="1"/>
        <end position="209"/>
    </location>
</feature>
<comment type="subcellular location">
    <subcellularLocation>
        <location evidence="1">Membrane</location>
        <topology evidence="1">Multi-pass membrane protein</topology>
    </subcellularLocation>
</comment>
<gene>
    <name evidence="10" type="ORF">BDP27DRAFT_1260869</name>
</gene>
<keyword evidence="2" id="KW-0813">Transport</keyword>
<dbReference type="GO" id="GO:0140359">
    <property type="term" value="F:ABC-type transporter activity"/>
    <property type="evidence" value="ECO:0007669"/>
    <property type="project" value="InterPro"/>
</dbReference>